<dbReference type="Gene3D" id="3.40.50.80">
    <property type="entry name" value="Nucleotide-binding domain of ferredoxin-NADP reductase (FNR) module"/>
    <property type="match status" value="1"/>
</dbReference>
<dbReference type="GO" id="GO:0030586">
    <property type="term" value="F:[methionine synthase] reductase (NADPH) activity"/>
    <property type="evidence" value="ECO:0007669"/>
    <property type="project" value="TreeGrafter"/>
</dbReference>
<dbReference type="Gene3D" id="1.20.990.10">
    <property type="entry name" value="NADPH-cytochrome p450 Reductase, Chain A, domain 3"/>
    <property type="match status" value="1"/>
</dbReference>
<evidence type="ECO:0000259" key="5">
    <source>
        <dbReference type="Pfam" id="PF00175"/>
    </source>
</evidence>
<dbReference type="Proteomes" id="UP000278807">
    <property type="component" value="Unassembled WGS sequence"/>
</dbReference>
<dbReference type="STRING" id="102285.A0A0R3TV44"/>
<protein>
    <submittedName>
        <fullName evidence="9">FAD-binding FR-type domain-containing protein</fullName>
    </submittedName>
</protein>
<evidence type="ECO:0000313" key="8">
    <source>
        <dbReference type="Proteomes" id="UP000278807"/>
    </source>
</evidence>
<comment type="cofactor">
    <cofactor evidence="1">
        <name>FAD</name>
        <dbReference type="ChEBI" id="CHEBI:57692"/>
    </cofactor>
</comment>
<dbReference type="Pfam" id="PF00667">
    <property type="entry name" value="FAD_binding_1"/>
    <property type="match status" value="1"/>
</dbReference>
<keyword evidence="2" id="KW-0285">Flavoprotein</keyword>
<dbReference type="OrthoDB" id="1856718at2759"/>
<feature type="domain" description="Sulfite reductase [NADPH] flavoprotein alpha-component-like FAD-binding" evidence="6">
    <location>
        <begin position="63"/>
        <end position="238"/>
    </location>
</feature>
<dbReference type="AlphaFoldDB" id="A0A0R3TV44"/>
<dbReference type="GO" id="GO:0050660">
    <property type="term" value="F:flavin adenine dinucleotide binding"/>
    <property type="evidence" value="ECO:0007669"/>
    <property type="project" value="TreeGrafter"/>
</dbReference>
<dbReference type="GO" id="GO:0050667">
    <property type="term" value="P:homocysteine metabolic process"/>
    <property type="evidence" value="ECO:0007669"/>
    <property type="project" value="TreeGrafter"/>
</dbReference>
<evidence type="ECO:0000256" key="2">
    <source>
        <dbReference type="ARBA" id="ARBA00022630"/>
    </source>
</evidence>
<dbReference type="InterPro" id="IPR023173">
    <property type="entry name" value="NADPH_Cyt_P450_Rdtase_alpha"/>
</dbReference>
<keyword evidence="3" id="KW-0274">FAD</keyword>
<evidence type="ECO:0000313" key="9">
    <source>
        <dbReference type="WBParaSite" id="HNAJ_0001167101-mRNA-1"/>
    </source>
</evidence>
<dbReference type="Gene3D" id="2.40.30.10">
    <property type="entry name" value="Translation factors"/>
    <property type="match status" value="1"/>
</dbReference>
<gene>
    <name evidence="7" type="ORF">HNAJ_LOCUS11661</name>
</gene>
<dbReference type="GO" id="GO:0010181">
    <property type="term" value="F:FMN binding"/>
    <property type="evidence" value="ECO:0007669"/>
    <property type="project" value="TreeGrafter"/>
</dbReference>
<dbReference type="InterPro" id="IPR001433">
    <property type="entry name" value="OxRdtase_FAD/NAD-bd"/>
</dbReference>
<evidence type="ECO:0000313" key="7">
    <source>
        <dbReference type="EMBL" id="VDO11025.1"/>
    </source>
</evidence>
<dbReference type="Pfam" id="PF00175">
    <property type="entry name" value="NAD_binding_1"/>
    <property type="match status" value="1"/>
</dbReference>
<evidence type="ECO:0000259" key="6">
    <source>
        <dbReference type="Pfam" id="PF00667"/>
    </source>
</evidence>
<dbReference type="InterPro" id="IPR039261">
    <property type="entry name" value="FNR_nucleotide-bd"/>
</dbReference>
<dbReference type="PANTHER" id="PTHR19384">
    <property type="entry name" value="NITRIC OXIDE SYNTHASE-RELATED"/>
    <property type="match status" value="1"/>
</dbReference>
<dbReference type="SUPFAM" id="SSF63380">
    <property type="entry name" value="Riboflavin synthase domain-like"/>
    <property type="match status" value="1"/>
</dbReference>
<reference evidence="7 8" key="2">
    <citation type="submission" date="2018-11" db="EMBL/GenBank/DDBJ databases">
        <authorList>
            <consortium name="Pathogen Informatics"/>
        </authorList>
    </citation>
    <scope>NUCLEOTIDE SEQUENCE [LARGE SCALE GENOMIC DNA]</scope>
</reference>
<dbReference type="GO" id="GO:0009086">
    <property type="term" value="P:methionine biosynthetic process"/>
    <property type="evidence" value="ECO:0007669"/>
    <property type="project" value="TreeGrafter"/>
</dbReference>
<keyword evidence="4" id="KW-0560">Oxidoreductase</keyword>
<feature type="domain" description="Oxidoreductase FAD/NAD(P)-binding" evidence="5">
    <location>
        <begin position="305"/>
        <end position="358"/>
    </location>
</feature>
<dbReference type="PANTHER" id="PTHR19384:SF84">
    <property type="entry name" value="METHIONINE SYNTHASE REDUCTASE"/>
    <property type="match status" value="1"/>
</dbReference>
<accession>A0A0R3TV44</accession>
<reference evidence="9" key="1">
    <citation type="submission" date="2017-02" db="UniProtKB">
        <authorList>
            <consortium name="WormBaseParasite"/>
        </authorList>
    </citation>
    <scope>IDENTIFICATION</scope>
</reference>
<evidence type="ECO:0000256" key="1">
    <source>
        <dbReference type="ARBA" id="ARBA00001974"/>
    </source>
</evidence>
<evidence type="ECO:0000256" key="3">
    <source>
        <dbReference type="ARBA" id="ARBA00022827"/>
    </source>
</evidence>
<dbReference type="InterPro" id="IPR003097">
    <property type="entry name" value="CysJ-like_FAD-binding"/>
</dbReference>
<dbReference type="InterPro" id="IPR017938">
    <property type="entry name" value="Riboflavin_synthase-like_b-brl"/>
</dbReference>
<dbReference type="GO" id="GO:0005829">
    <property type="term" value="C:cytosol"/>
    <property type="evidence" value="ECO:0007669"/>
    <property type="project" value="TreeGrafter"/>
</dbReference>
<sequence length="469" mass="52886">MSARACKYRYQICNPNSEEPVADPHDIISNSNKIFECVLSALCCMNEGGSKLTYRAFLKLKNGEHVSYQPGESISIYAHNSETDVSWVLERMGGDLQPDQVVVLKQNASPRRAIASGPPVDKAVTPRLLIRHFLEIHTPVSRKTVQLLAPHCTKDEEKDLLLKISGRDGTKLYNELIRNTSATLMDLLATFESCHPDLTTILEVCPPFVARQYSLIDECNEATPQELNFAFSNVDFPDVSSNHNMIIEGITFKRYTRKTGVSTGFIHKLWEEKLKCDYIPRIYISFRTSLNGFAHPERVSDPLIMISAGTGIAPFIGFLQQRRRSKQQFSQVGESWLFFGCRDPNYDLLFAEELAGFLEDSTLTHICLCFSRYSGDLPSKLPAILRSRAIVPPDCKYVQDCIASSCNLKNSVEDIADKLERVKLDNSLPNEFVISAKMMQLVCENGGRVRVSKSESFLFFSLIHLVFML</sequence>
<dbReference type="InterPro" id="IPR001709">
    <property type="entry name" value="Flavoprot_Pyr_Nucl_cyt_Rdtase"/>
</dbReference>
<evidence type="ECO:0000256" key="4">
    <source>
        <dbReference type="ARBA" id="ARBA00023002"/>
    </source>
</evidence>
<organism evidence="9">
    <name type="scientific">Rodentolepis nana</name>
    <name type="common">Dwarf tapeworm</name>
    <name type="synonym">Hymenolepis nana</name>
    <dbReference type="NCBI Taxonomy" id="102285"/>
    <lineage>
        <taxon>Eukaryota</taxon>
        <taxon>Metazoa</taxon>
        <taxon>Spiralia</taxon>
        <taxon>Lophotrochozoa</taxon>
        <taxon>Platyhelminthes</taxon>
        <taxon>Cestoda</taxon>
        <taxon>Eucestoda</taxon>
        <taxon>Cyclophyllidea</taxon>
        <taxon>Hymenolepididae</taxon>
        <taxon>Rodentolepis</taxon>
    </lineage>
</organism>
<dbReference type="SUPFAM" id="SSF52343">
    <property type="entry name" value="Ferredoxin reductase-like, C-terminal NADP-linked domain"/>
    <property type="match status" value="1"/>
</dbReference>
<keyword evidence="8" id="KW-1185">Reference proteome</keyword>
<dbReference type="WBParaSite" id="HNAJ_0001167101-mRNA-1">
    <property type="protein sequence ID" value="HNAJ_0001167101-mRNA-1"/>
    <property type="gene ID" value="HNAJ_0001167101"/>
</dbReference>
<name>A0A0R3TV44_RODNA</name>
<proteinExistence type="predicted"/>
<dbReference type="EMBL" id="UZAE01013712">
    <property type="protein sequence ID" value="VDO11025.1"/>
    <property type="molecule type" value="Genomic_DNA"/>
</dbReference>
<dbReference type="PRINTS" id="PR00371">
    <property type="entry name" value="FPNCR"/>
</dbReference>